<evidence type="ECO:0000256" key="3">
    <source>
        <dbReference type="ARBA" id="ARBA00022553"/>
    </source>
</evidence>
<keyword evidence="8" id="KW-0902">Two-component regulatory system</keyword>
<keyword evidence="3" id="KW-0597">Phosphoprotein</keyword>
<evidence type="ECO:0000313" key="11">
    <source>
        <dbReference type="Proteomes" id="UP000678228"/>
    </source>
</evidence>
<dbReference type="GO" id="GO:0005524">
    <property type="term" value="F:ATP binding"/>
    <property type="evidence" value="ECO:0007669"/>
    <property type="project" value="UniProtKB-KW"/>
</dbReference>
<protein>
    <recommendedName>
        <fullName evidence="2">histidine kinase</fullName>
        <ecNumber evidence="2">2.7.13.3</ecNumber>
    </recommendedName>
</protein>
<dbReference type="SMART" id="SM00388">
    <property type="entry name" value="HisKA"/>
    <property type="match status" value="1"/>
</dbReference>
<feature type="domain" description="Histidine kinase" evidence="9">
    <location>
        <begin position="355"/>
        <end position="559"/>
    </location>
</feature>
<dbReference type="Gene3D" id="3.30.565.10">
    <property type="entry name" value="Histidine kinase-like ATPase, C-terminal domain"/>
    <property type="match status" value="1"/>
</dbReference>
<dbReference type="SUPFAM" id="SSF47384">
    <property type="entry name" value="Homodimeric domain of signal transducing histidine kinase"/>
    <property type="match status" value="1"/>
</dbReference>
<evidence type="ECO:0000256" key="1">
    <source>
        <dbReference type="ARBA" id="ARBA00000085"/>
    </source>
</evidence>
<dbReference type="Pfam" id="PF13426">
    <property type="entry name" value="PAS_9"/>
    <property type="match status" value="1"/>
</dbReference>
<dbReference type="SUPFAM" id="SSF55874">
    <property type="entry name" value="ATPase domain of HSP90 chaperone/DNA topoisomerase II/histidine kinase"/>
    <property type="match status" value="1"/>
</dbReference>
<dbReference type="PANTHER" id="PTHR43065:SF10">
    <property type="entry name" value="PEROXIDE STRESS-ACTIVATED HISTIDINE KINASE MAK3"/>
    <property type="match status" value="1"/>
</dbReference>
<evidence type="ECO:0000256" key="7">
    <source>
        <dbReference type="ARBA" id="ARBA00022840"/>
    </source>
</evidence>
<evidence type="ECO:0000256" key="5">
    <source>
        <dbReference type="ARBA" id="ARBA00022741"/>
    </source>
</evidence>
<dbReference type="Proteomes" id="UP000678228">
    <property type="component" value="Unassembled WGS sequence"/>
</dbReference>
<sequence>MSIQSLNIKKDFTIENGGHILYFSTNKLLYIDNLVAYVIDGIMQGNTIIIIDEPTIYEAVKVELLKAYSIEDLQYVFFEECDRYYGIQRDFDSEVVSRNFGHILQSFPKNDRTIQIWAKVVWRKQEGIISKLEKFEQNGDRGTKASRMISVCAYDSMKTPANLLMKLLKNHDYFMTDTDLIVSPLYEKSGTIFPSLSTQSKMDSEIDYLNKDLENKTRRFKQLFNSISDAVYYFKFSKDGLSGKFIEVNEVAYSRLGYTYEEMLNLTPFDIDVHEKKEFLKLLDTIYHNETTIFETIHICKDGSLIPVEIKTDMLVENGDCYILTVCRDISERKKSEEFYINSEKLSIIGKLAASIAHEIRNPLTTIKGFMKLQQEGMISDLDIYSIIDSEIDRIETIASELLILGKPVSQKLVAADVGKYLKDVCIVMQSQANLDNVSINFEAAKQALYCHCNEQQLKQVFMNIIKNAIESLDNHGYVTVSTDRTDKSVYIKIADNGEGIPDEVKEKLGQPFYTTKEKGTGLGLMACYKIIEQHNGKIDFTSEVGKGTVFSIELPLIKERKQGDGSPVS</sequence>
<name>A0A940WWI8_9BACI</name>
<dbReference type="GO" id="GO:0000155">
    <property type="term" value="F:phosphorelay sensor kinase activity"/>
    <property type="evidence" value="ECO:0007669"/>
    <property type="project" value="InterPro"/>
</dbReference>
<evidence type="ECO:0000256" key="6">
    <source>
        <dbReference type="ARBA" id="ARBA00022777"/>
    </source>
</evidence>
<evidence type="ECO:0000256" key="2">
    <source>
        <dbReference type="ARBA" id="ARBA00012438"/>
    </source>
</evidence>
<gene>
    <name evidence="10" type="ORF">J7W16_21485</name>
</gene>
<keyword evidence="5" id="KW-0547">Nucleotide-binding</keyword>
<keyword evidence="7" id="KW-0067">ATP-binding</keyword>
<reference evidence="10" key="1">
    <citation type="submission" date="2021-03" db="EMBL/GenBank/DDBJ databases">
        <title>Bacillus suaedae sp. nov., isolated from Suaeda aralocaspica.</title>
        <authorList>
            <person name="Lei R.F.R."/>
        </authorList>
    </citation>
    <scope>NUCLEOTIDE SEQUENCE</scope>
    <source>
        <strain evidence="10">YZJH907-2</strain>
    </source>
</reference>
<evidence type="ECO:0000259" key="9">
    <source>
        <dbReference type="PROSITE" id="PS50109"/>
    </source>
</evidence>
<dbReference type="InterPro" id="IPR005467">
    <property type="entry name" value="His_kinase_dom"/>
</dbReference>
<dbReference type="CDD" id="cd00082">
    <property type="entry name" value="HisKA"/>
    <property type="match status" value="1"/>
</dbReference>
<accession>A0A940WWI8</accession>
<dbReference type="CDD" id="cd00075">
    <property type="entry name" value="HATPase"/>
    <property type="match status" value="1"/>
</dbReference>
<dbReference type="Gene3D" id="1.10.287.130">
    <property type="match status" value="1"/>
</dbReference>
<dbReference type="PANTHER" id="PTHR43065">
    <property type="entry name" value="SENSOR HISTIDINE KINASE"/>
    <property type="match status" value="1"/>
</dbReference>
<dbReference type="PROSITE" id="PS50109">
    <property type="entry name" value="HIS_KIN"/>
    <property type="match status" value="1"/>
</dbReference>
<dbReference type="InterPro" id="IPR025847">
    <property type="entry name" value="MEDS_domain"/>
</dbReference>
<dbReference type="SUPFAM" id="SSF55785">
    <property type="entry name" value="PYP-like sensor domain (PAS domain)"/>
    <property type="match status" value="1"/>
</dbReference>
<dbReference type="EMBL" id="JAGKSQ010000020">
    <property type="protein sequence ID" value="MBP3953641.1"/>
    <property type="molecule type" value="Genomic_DNA"/>
</dbReference>
<keyword evidence="4" id="KW-0808">Transferase</keyword>
<dbReference type="Gene3D" id="3.30.450.20">
    <property type="entry name" value="PAS domain"/>
    <property type="match status" value="1"/>
</dbReference>
<comment type="caution">
    <text evidence="10">The sequence shown here is derived from an EMBL/GenBank/DDBJ whole genome shotgun (WGS) entry which is preliminary data.</text>
</comment>
<organism evidence="10 11">
    <name type="scientific">Halalkalibacter suaedae</name>
    <dbReference type="NCBI Taxonomy" id="2822140"/>
    <lineage>
        <taxon>Bacteria</taxon>
        <taxon>Bacillati</taxon>
        <taxon>Bacillota</taxon>
        <taxon>Bacilli</taxon>
        <taxon>Bacillales</taxon>
        <taxon>Bacillaceae</taxon>
        <taxon>Halalkalibacter</taxon>
    </lineage>
</organism>
<dbReference type="EC" id="2.7.13.3" evidence="2"/>
<dbReference type="InterPro" id="IPR036097">
    <property type="entry name" value="HisK_dim/P_sf"/>
</dbReference>
<dbReference type="NCBIfam" id="TIGR00229">
    <property type="entry name" value="sensory_box"/>
    <property type="match status" value="1"/>
</dbReference>
<dbReference type="InterPro" id="IPR003661">
    <property type="entry name" value="HisK_dim/P_dom"/>
</dbReference>
<dbReference type="SMART" id="SM00387">
    <property type="entry name" value="HATPase_c"/>
    <property type="match status" value="1"/>
</dbReference>
<proteinExistence type="predicted"/>
<keyword evidence="11" id="KW-1185">Reference proteome</keyword>
<evidence type="ECO:0000256" key="4">
    <source>
        <dbReference type="ARBA" id="ARBA00022679"/>
    </source>
</evidence>
<dbReference type="InterPro" id="IPR036890">
    <property type="entry name" value="HATPase_C_sf"/>
</dbReference>
<dbReference type="PRINTS" id="PR00344">
    <property type="entry name" value="BCTRLSENSOR"/>
</dbReference>
<dbReference type="Pfam" id="PF02518">
    <property type="entry name" value="HATPase_c"/>
    <property type="match status" value="1"/>
</dbReference>
<dbReference type="Pfam" id="PF14417">
    <property type="entry name" value="MEDS"/>
    <property type="match status" value="1"/>
</dbReference>
<evidence type="ECO:0000256" key="8">
    <source>
        <dbReference type="ARBA" id="ARBA00023012"/>
    </source>
</evidence>
<dbReference type="RefSeq" id="WP_210599495.1">
    <property type="nucleotide sequence ID" value="NZ_JAGKSQ010000020.1"/>
</dbReference>
<dbReference type="InterPro" id="IPR004358">
    <property type="entry name" value="Sig_transdc_His_kin-like_C"/>
</dbReference>
<dbReference type="AlphaFoldDB" id="A0A940WWI8"/>
<comment type="catalytic activity">
    <reaction evidence="1">
        <text>ATP + protein L-histidine = ADP + protein N-phospho-L-histidine.</text>
        <dbReference type="EC" id="2.7.13.3"/>
    </reaction>
</comment>
<dbReference type="InterPro" id="IPR035965">
    <property type="entry name" value="PAS-like_dom_sf"/>
</dbReference>
<dbReference type="InterPro" id="IPR000014">
    <property type="entry name" value="PAS"/>
</dbReference>
<evidence type="ECO:0000313" key="10">
    <source>
        <dbReference type="EMBL" id="MBP3953641.1"/>
    </source>
</evidence>
<keyword evidence="6" id="KW-0418">Kinase</keyword>
<dbReference type="InterPro" id="IPR003594">
    <property type="entry name" value="HATPase_dom"/>
</dbReference>
<dbReference type="Pfam" id="PF00512">
    <property type="entry name" value="HisKA"/>
    <property type="match status" value="1"/>
</dbReference>